<evidence type="ECO:0000259" key="2">
    <source>
        <dbReference type="Pfam" id="PF08240"/>
    </source>
</evidence>
<dbReference type="SUPFAM" id="SSF50129">
    <property type="entry name" value="GroES-like"/>
    <property type="match status" value="1"/>
</dbReference>
<sequence>MTRRTQAILFDQPGLIATRSLQLKEREANEALVAIEVSAISTGTERLLYSGDMPAFPGMGYPLVPGYEAIGRVVRAADDGGPAEGTRVFVPGSNGFLDAKGLFGASASDLIVRADRLAPLPDSVGEEAVLIALAATAHHALMRGEHLPDLIVGHGVLGRLAARLALALGGAPKVWETHAGRLSGAHGYEVLSPEADARRDYRGILDLSGDSAILDTLIAHMARGAEIVLAGFYKAPLSFAFPPAFMREATIKIAAEWAPSDMDAVMARLADGTLDLTGLLTHRASPGEADKAYRTAFQDADCLKMIIEWGAGA</sequence>
<dbReference type="OrthoDB" id="9806940at2"/>
<dbReference type="InterPro" id="IPR011032">
    <property type="entry name" value="GroES-like_sf"/>
</dbReference>
<protein>
    <submittedName>
        <fullName evidence="3">3-hydroxyethyl bacteriochlorophyllide a dehydrogenase</fullName>
    </submittedName>
</protein>
<dbReference type="SUPFAM" id="SSF51735">
    <property type="entry name" value="NAD(P)-binding Rossmann-fold domains"/>
    <property type="match status" value="1"/>
</dbReference>
<dbReference type="Gene3D" id="3.90.180.10">
    <property type="entry name" value="Medium-chain alcohol dehydrogenases, catalytic domain"/>
    <property type="match status" value="2"/>
</dbReference>
<dbReference type="PANTHER" id="PTHR43189">
    <property type="entry name" value="ZINC-TYPE ALCOHOL DEHYDROGENASE-LIKE PROTEIN C1198.01-RELATED"/>
    <property type="match status" value="1"/>
</dbReference>
<dbReference type="InterPro" id="IPR005903">
    <property type="entry name" value="BchC"/>
</dbReference>
<reference evidence="3 4" key="1">
    <citation type="submission" date="2017-04" db="EMBL/GenBank/DDBJ databases">
        <authorList>
            <person name="Afonso C.L."/>
            <person name="Miller P.J."/>
            <person name="Scott M.A."/>
            <person name="Spackman E."/>
            <person name="Goraichik I."/>
            <person name="Dimitrov K.M."/>
            <person name="Suarez D.L."/>
            <person name="Swayne D.E."/>
        </authorList>
    </citation>
    <scope>NUCLEOTIDE SEQUENCE [LARGE SCALE GENOMIC DNA]</scope>
    <source>
        <strain evidence="3 4">CGMCC 1.10972</strain>
    </source>
</reference>
<dbReference type="STRING" id="937218.SAMN06297251_12910"/>
<evidence type="ECO:0000313" key="3">
    <source>
        <dbReference type="EMBL" id="SMD11166.1"/>
    </source>
</evidence>
<feature type="domain" description="Alcohol dehydrogenase-like N-terminal" evidence="2">
    <location>
        <begin position="28"/>
        <end position="122"/>
    </location>
</feature>
<gene>
    <name evidence="3" type="ORF">SAMN06297251_12910</name>
</gene>
<dbReference type="EMBL" id="FWXR01000029">
    <property type="protein sequence ID" value="SMD11166.1"/>
    <property type="molecule type" value="Genomic_DNA"/>
</dbReference>
<dbReference type="Pfam" id="PF08240">
    <property type="entry name" value="ADH_N"/>
    <property type="match status" value="1"/>
</dbReference>
<proteinExistence type="predicted"/>
<organism evidence="3 4">
    <name type="scientific">Fulvimarina manganoxydans</name>
    <dbReference type="NCBI Taxonomy" id="937218"/>
    <lineage>
        <taxon>Bacteria</taxon>
        <taxon>Pseudomonadati</taxon>
        <taxon>Pseudomonadota</taxon>
        <taxon>Alphaproteobacteria</taxon>
        <taxon>Hyphomicrobiales</taxon>
        <taxon>Aurantimonadaceae</taxon>
        <taxon>Fulvimarina</taxon>
    </lineage>
</organism>
<dbReference type="InterPro" id="IPR013154">
    <property type="entry name" value="ADH-like_N"/>
</dbReference>
<keyword evidence="1" id="KW-0560">Oxidoreductase</keyword>
<dbReference type="PANTHER" id="PTHR43189:SF1">
    <property type="entry name" value="ZINC-TYPE ALCOHOL DEHYDROGENASE-LIKE PROTEIN C1198.01"/>
    <property type="match status" value="1"/>
</dbReference>
<evidence type="ECO:0000256" key="1">
    <source>
        <dbReference type="ARBA" id="ARBA00023002"/>
    </source>
</evidence>
<keyword evidence="4" id="KW-1185">Reference proteome</keyword>
<dbReference type="RefSeq" id="WP_084412577.1">
    <property type="nucleotide sequence ID" value="NZ_FWXR01000029.1"/>
</dbReference>
<dbReference type="GO" id="GO:0036354">
    <property type="term" value="F:bacteriochlorophyllide-a dehydrogenase activity"/>
    <property type="evidence" value="ECO:0007669"/>
    <property type="project" value="InterPro"/>
</dbReference>
<dbReference type="AlphaFoldDB" id="A0A1W2EPH1"/>
<accession>A0A1W2EPH1</accession>
<dbReference type="NCBIfam" id="TIGR01202">
    <property type="entry name" value="bchC"/>
    <property type="match status" value="1"/>
</dbReference>
<evidence type="ECO:0000313" key="4">
    <source>
        <dbReference type="Proteomes" id="UP000192656"/>
    </source>
</evidence>
<dbReference type="Gene3D" id="3.40.50.720">
    <property type="entry name" value="NAD(P)-binding Rossmann-like Domain"/>
    <property type="match status" value="1"/>
</dbReference>
<dbReference type="InterPro" id="IPR036291">
    <property type="entry name" value="NAD(P)-bd_dom_sf"/>
</dbReference>
<name>A0A1W2EPH1_9HYPH</name>
<dbReference type="Proteomes" id="UP000192656">
    <property type="component" value="Unassembled WGS sequence"/>
</dbReference>